<dbReference type="InterPro" id="IPR043128">
    <property type="entry name" value="Rev_trsase/Diguanyl_cyclase"/>
</dbReference>
<keyword evidence="4" id="KW-1185">Reference proteome</keyword>
<dbReference type="SMART" id="SM00052">
    <property type="entry name" value="EAL"/>
    <property type="match status" value="1"/>
</dbReference>
<name>A0ABT3A5E3_9ALTE</name>
<dbReference type="SUPFAM" id="SSF141868">
    <property type="entry name" value="EAL domain-like"/>
    <property type="match status" value="1"/>
</dbReference>
<gene>
    <name evidence="3" type="ORF">OE749_04245</name>
</gene>
<dbReference type="PANTHER" id="PTHR44757:SF2">
    <property type="entry name" value="BIOFILM ARCHITECTURE MAINTENANCE PROTEIN MBAA"/>
    <property type="match status" value="1"/>
</dbReference>
<dbReference type="NCBIfam" id="TIGR00254">
    <property type="entry name" value="GGDEF"/>
    <property type="match status" value="1"/>
</dbReference>
<dbReference type="Gene3D" id="3.20.20.450">
    <property type="entry name" value="EAL domain"/>
    <property type="match status" value="1"/>
</dbReference>
<dbReference type="InterPro" id="IPR035965">
    <property type="entry name" value="PAS-like_dom_sf"/>
</dbReference>
<comment type="caution">
    <text evidence="3">The sequence shown here is derived from an EMBL/GenBank/DDBJ whole genome shotgun (WGS) entry which is preliminary data.</text>
</comment>
<dbReference type="Pfam" id="PF13188">
    <property type="entry name" value="PAS_8"/>
    <property type="match status" value="1"/>
</dbReference>
<dbReference type="Pfam" id="PF00990">
    <property type="entry name" value="GGDEF"/>
    <property type="match status" value="1"/>
</dbReference>
<evidence type="ECO:0000259" key="2">
    <source>
        <dbReference type="PROSITE" id="PS50887"/>
    </source>
</evidence>
<dbReference type="CDD" id="cd01948">
    <property type="entry name" value="EAL"/>
    <property type="match status" value="1"/>
</dbReference>
<evidence type="ECO:0000259" key="1">
    <source>
        <dbReference type="PROSITE" id="PS50883"/>
    </source>
</evidence>
<feature type="domain" description="EAL" evidence="1">
    <location>
        <begin position="305"/>
        <end position="559"/>
    </location>
</feature>
<evidence type="ECO:0000313" key="3">
    <source>
        <dbReference type="EMBL" id="MCV2883900.1"/>
    </source>
</evidence>
<dbReference type="Pfam" id="PF00563">
    <property type="entry name" value="EAL"/>
    <property type="match status" value="1"/>
</dbReference>
<dbReference type="EMBL" id="JAOWKX010000002">
    <property type="protein sequence ID" value="MCV2883900.1"/>
    <property type="molecule type" value="Genomic_DNA"/>
</dbReference>
<dbReference type="InterPro" id="IPR052155">
    <property type="entry name" value="Biofilm_reg_signaling"/>
</dbReference>
<dbReference type="InterPro" id="IPR000014">
    <property type="entry name" value="PAS"/>
</dbReference>
<dbReference type="Gene3D" id="3.30.450.20">
    <property type="entry name" value="PAS domain"/>
    <property type="match status" value="1"/>
</dbReference>
<dbReference type="InterPro" id="IPR035919">
    <property type="entry name" value="EAL_sf"/>
</dbReference>
<accession>A0ABT3A5E3</accession>
<dbReference type="SMART" id="SM00091">
    <property type="entry name" value="PAS"/>
    <property type="match status" value="1"/>
</dbReference>
<feature type="domain" description="GGDEF" evidence="2">
    <location>
        <begin position="163"/>
        <end position="297"/>
    </location>
</feature>
<dbReference type="Proteomes" id="UP001652504">
    <property type="component" value="Unassembled WGS sequence"/>
</dbReference>
<dbReference type="Gene3D" id="3.30.70.270">
    <property type="match status" value="1"/>
</dbReference>
<dbReference type="RefSeq" id="WP_263711111.1">
    <property type="nucleotide sequence ID" value="NZ_JAOWKX010000002.1"/>
</dbReference>
<dbReference type="SUPFAM" id="SSF55785">
    <property type="entry name" value="PYP-like sensor domain (PAS domain)"/>
    <property type="match status" value="1"/>
</dbReference>
<dbReference type="InterPro" id="IPR000160">
    <property type="entry name" value="GGDEF_dom"/>
</dbReference>
<evidence type="ECO:0000313" key="4">
    <source>
        <dbReference type="Proteomes" id="UP001652504"/>
    </source>
</evidence>
<dbReference type="CDD" id="cd00130">
    <property type="entry name" value="PAS"/>
    <property type="match status" value="1"/>
</dbReference>
<dbReference type="InterPro" id="IPR029787">
    <property type="entry name" value="Nucleotide_cyclase"/>
</dbReference>
<dbReference type="PANTHER" id="PTHR44757">
    <property type="entry name" value="DIGUANYLATE CYCLASE DGCP"/>
    <property type="match status" value="1"/>
</dbReference>
<dbReference type="CDD" id="cd01949">
    <property type="entry name" value="GGDEF"/>
    <property type="match status" value="1"/>
</dbReference>
<dbReference type="SMART" id="SM00267">
    <property type="entry name" value="GGDEF"/>
    <property type="match status" value="1"/>
</dbReference>
<dbReference type="InterPro" id="IPR001633">
    <property type="entry name" value="EAL_dom"/>
</dbReference>
<reference evidence="3 4" key="1">
    <citation type="submission" date="2022-10" db="EMBL/GenBank/DDBJ databases">
        <title>Aestuariibacter sp. AA17 isolated from Montipora capitata coral fragment.</title>
        <authorList>
            <person name="Emsley S.A."/>
            <person name="Pfannmuller K.M."/>
            <person name="Loughran R.M."/>
            <person name="Shlafstein M."/>
            <person name="Papke E."/>
            <person name="Saw J.H."/>
            <person name="Ushijima B."/>
            <person name="Videau P."/>
        </authorList>
    </citation>
    <scope>NUCLEOTIDE SEQUENCE [LARGE SCALE GENOMIC DNA]</scope>
    <source>
        <strain evidence="3 4">AA17</strain>
    </source>
</reference>
<organism evidence="3 4">
    <name type="scientific">Fluctibacter corallii</name>
    <dbReference type="NCBI Taxonomy" id="2984329"/>
    <lineage>
        <taxon>Bacteria</taxon>
        <taxon>Pseudomonadati</taxon>
        <taxon>Pseudomonadota</taxon>
        <taxon>Gammaproteobacteria</taxon>
        <taxon>Alteromonadales</taxon>
        <taxon>Alteromonadaceae</taxon>
        <taxon>Fluctibacter</taxon>
    </lineage>
</organism>
<dbReference type="SUPFAM" id="SSF55073">
    <property type="entry name" value="Nucleotide cyclase"/>
    <property type="match status" value="1"/>
</dbReference>
<proteinExistence type="predicted"/>
<sequence>MQKTKDLSVYSAAFSVLSEPILVVDNQRNVVAVNPAFCNHYGISEQAVSGISLFQLVKIDILEGEKDVCNAQGSLLHASNWCSQAKFIKDAMLPLIVTLSYDPIFHQNHLIGAAIRFIEQPSIAHSESLHDMAYRDELTGLANRALFNQLLEHEISQSLRDKKRFALLFIDLDKFKEVNDSLGHDGGDSLLCVLADRMRKTLRKSDVVARLGGDEFVVIMHDVKDSDTMANVVEKVIRQVKKPVSLGHQTVQVGCSVGISIFPDNGVDAQRLMHHADVAMYRAKHQGGANYYYFSDELNKELKNARLMEMELRQALTEKQFVPYFQPLLDHRTQSLVGIECLTRWHHPDKGILEPVAFLPIAKRIGLMSNIMEQVLETAFGHLREWHKTLQSLVPLSVNLTSKQFYQSNTFDLLSNLLARHALPKDAICIEVTESTLQDNGDNLVNKIKEWDAAGFSITLDDFGTGYSSLRYLQHCSVNLLKIDRSFVRNIDVNPHDRVIVQAIIQLAHTLGIEAIAEGVETQSQQAFLLDNQCYVMQGHLYSPAVTANAFTEYLDTFTLKAVL</sequence>
<protein>
    <submittedName>
        <fullName evidence="3">EAL domain-containing protein</fullName>
    </submittedName>
</protein>
<dbReference type="PROSITE" id="PS50887">
    <property type="entry name" value="GGDEF"/>
    <property type="match status" value="1"/>
</dbReference>
<dbReference type="PROSITE" id="PS50883">
    <property type="entry name" value="EAL"/>
    <property type="match status" value="1"/>
</dbReference>